<name>A0AAN7YZK5_9MYCE</name>
<evidence type="ECO:0000259" key="2">
    <source>
        <dbReference type="SMART" id="SM01063"/>
    </source>
</evidence>
<dbReference type="InterPro" id="IPR052879">
    <property type="entry name" value="Dd_Spore_Germination_Stalk"/>
</dbReference>
<dbReference type="EMBL" id="JAVFKY010000001">
    <property type="protein sequence ID" value="KAK5582352.1"/>
    <property type="molecule type" value="Genomic_DNA"/>
</dbReference>
<protein>
    <recommendedName>
        <fullName evidence="2">Carbohydrate binding domain-containing protein</fullName>
    </recommendedName>
</protein>
<keyword evidence="4" id="KW-1185">Reference proteome</keyword>
<reference evidence="3 4" key="1">
    <citation type="submission" date="2023-11" db="EMBL/GenBank/DDBJ databases">
        <title>Dfirmibasis_genome.</title>
        <authorList>
            <person name="Edelbroek B."/>
            <person name="Kjellin J."/>
            <person name="Jerlstrom-Hultqvist J."/>
            <person name="Soderbom F."/>
        </authorList>
    </citation>
    <scope>NUCLEOTIDE SEQUENCE [LARGE SCALE GENOMIC DNA]</scope>
    <source>
        <strain evidence="3 4">TNS-C-14</strain>
    </source>
</reference>
<dbReference type="SMART" id="SM01063">
    <property type="entry name" value="CBM49"/>
    <property type="match status" value="1"/>
</dbReference>
<dbReference type="GO" id="GO:0031012">
    <property type="term" value="C:extracellular matrix"/>
    <property type="evidence" value="ECO:0007669"/>
    <property type="project" value="TreeGrafter"/>
</dbReference>
<evidence type="ECO:0000256" key="1">
    <source>
        <dbReference type="SAM" id="SignalP"/>
    </source>
</evidence>
<sequence>MIKSLKLLINLLIICSFITEIYCNEYKVPFSCIRNSCLQGHRCIEDSESGLSKCIDESTRKIVFQSTITNKWHNNNDMDAKMQVSVDIINQNIHPVQNLIIAIEDTVKLNDIWGMSKNKSVYQLPWYAQIQPNSTYTFGYICDGFLLPKIYLGAVYILI</sequence>
<feature type="domain" description="Carbohydrate binding" evidence="2">
    <location>
        <begin position="62"/>
        <end position="143"/>
    </location>
</feature>
<dbReference type="InterPro" id="IPR019028">
    <property type="entry name" value="CBM_49"/>
</dbReference>
<evidence type="ECO:0000313" key="3">
    <source>
        <dbReference type="EMBL" id="KAK5582352.1"/>
    </source>
</evidence>
<evidence type="ECO:0000313" key="4">
    <source>
        <dbReference type="Proteomes" id="UP001344447"/>
    </source>
</evidence>
<organism evidence="3 4">
    <name type="scientific">Dictyostelium firmibasis</name>
    <dbReference type="NCBI Taxonomy" id="79012"/>
    <lineage>
        <taxon>Eukaryota</taxon>
        <taxon>Amoebozoa</taxon>
        <taxon>Evosea</taxon>
        <taxon>Eumycetozoa</taxon>
        <taxon>Dictyostelia</taxon>
        <taxon>Dictyosteliales</taxon>
        <taxon>Dictyosteliaceae</taxon>
        <taxon>Dictyostelium</taxon>
    </lineage>
</organism>
<comment type="caution">
    <text evidence="3">The sequence shown here is derived from an EMBL/GenBank/DDBJ whole genome shotgun (WGS) entry which is preliminary data.</text>
</comment>
<dbReference type="Pfam" id="PF09478">
    <property type="entry name" value="CBM49"/>
    <property type="match status" value="1"/>
</dbReference>
<keyword evidence="1" id="KW-0732">Signal</keyword>
<accession>A0AAN7YZK5</accession>
<dbReference type="GO" id="GO:0005201">
    <property type="term" value="F:extracellular matrix structural constituent"/>
    <property type="evidence" value="ECO:0007669"/>
    <property type="project" value="TreeGrafter"/>
</dbReference>
<dbReference type="AlphaFoldDB" id="A0AAN7YZK5"/>
<dbReference type="PANTHER" id="PTHR33239:SF9">
    <property type="entry name" value="CARBOHYDRATE BINDING DOMAIN-CONTAINING PROTEIN-RELATED"/>
    <property type="match status" value="1"/>
</dbReference>
<dbReference type="GO" id="GO:0030198">
    <property type="term" value="P:extracellular matrix organization"/>
    <property type="evidence" value="ECO:0007669"/>
    <property type="project" value="TreeGrafter"/>
</dbReference>
<proteinExistence type="predicted"/>
<feature type="signal peptide" evidence="1">
    <location>
        <begin position="1"/>
        <end position="23"/>
    </location>
</feature>
<feature type="chain" id="PRO_5042942818" description="Carbohydrate binding domain-containing protein" evidence="1">
    <location>
        <begin position="24"/>
        <end position="159"/>
    </location>
</feature>
<dbReference type="Proteomes" id="UP001344447">
    <property type="component" value="Unassembled WGS sequence"/>
</dbReference>
<dbReference type="GO" id="GO:0030246">
    <property type="term" value="F:carbohydrate binding"/>
    <property type="evidence" value="ECO:0007669"/>
    <property type="project" value="InterPro"/>
</dbReference>
<dbReference type="PANTHER" id="PTHR33239">
    <property type="entry name" value="CELLULOSE-BINDING DOMAIN-CONTAINING PROTEIN-RELATED"/>
    <property type="match status" value="1"/>
</dbReference>
<gene>
    <name evidence="3" type="ORF">RB653_003935</name>
</gene>